<keyword evidence="1" id="KW-0812">Transmembrane</keyword>
<reference evidence="2" key="1">
    <citation type="submission" date="2024-07" db="EMBL/GenBank/DDBJ databases">
        <authorList>
            <person name="Yu S.T."/>
        </authorList>
    </citation>
    <scope>NUCLEOTIDE SEQUENCE</scope>
    <source>
        <strain evidence="2">R28</strain>
    </source>
</reference>
<feature type="transmembrane region" description="Helical" evidence="1">
    <location>
        <begin position="92"/>
        <end position="112"/>
    </location>
</feature>
<feature type="transmembrane region" description="Helical" evidence="1">
    <location>
        <begin position="20"/>
        <end position="41"/>
    </location>
</feature>
<protein>
    <submittedName>
        <fullName evidence="2">DUF6069 family protein</fullName>
    </submittedName>
</protein>
<name>A0AB39PQX2_9ACTN</name>
<keyword evidence="1" id="KW-0472">Membrane</keyword>
<organism evidence="2">
    <name type="scientific">Streptomyces sp. R28</name>
    <dbReference type="NCBI Taxonomy" id="3238628"/>
    <lineage>
        <taxon>Bacteria</taxon>
        <taxon>Bacillati</taxon>
        <taxon>Actinomycetota</taxon>
        <taxon>Actinomycetes</taxon>
        <taxon>Kitasatosporales</taxon>
        <taxon>Streptomycetaceae</taxon>
        <taxon>Streptomyces</taxon>
    </lineage>
</organism>
<dbReference type="EMBL" id="CP163439">
    <property type="protein sequence ID" value="XDQ32452.1"/>
    <property type="molecule type" value="Genomic_DNA"/>
</dbReference>
<evidence type="ECO:0000313" key="2">
    <source>
        <dbReference type="EMBL" id="XDQ32452.1"/>
    </source>
</evidence>
<feature type="transmembrane region" description="Helical" evidence="1">
    <location>
        <begin position="61"/>
        <end position="80"/>
    </location>
</feature>
<dbReference type="AlphaFoldDB" id="A0AB39PQX2"/>
<dbReference type="Pfam" id="PF19545">
    <property type="entry name" value="DUF6069"/>
    <property type="match status" value="1"/>
</dbReference>
<dbReference type="RefSeq" id="WP_369166955.1">
    <property type="nucleotide sequence ID" value="NZ_CP163439.1"/>
</dbReference>
<keyword evidence="1" id="KW-1133">Transmembrane helix</keyword>
<gene>
    <name evidence="2" type="ORF">AB5J49_03275</name>
</gene>
<sequence length="149" mass="14920">MPGPVSDAVSTATPTQRSRALTVAAGLLAAGVVASVGNAVVALLARAAGASHDFDPLTPPAYVPLTVIGVVLGAIGWAIVRRVAKDAAGLLRWLAPVAVVVSFVPDLALLGGDTPGKGPLAVAALMVMHVVVGVVAVLAYRRVLPLPVR</sequence>
<accession>A0AB39PQX2</accession>
<dbReference type="InterPro" id="IPR045713">
    <property type="entry name" value="DUF6069"/>
</dbReference>
<proteinExistence type="predicted"/>
<evidence type="ECO:0000256" key="1">
    <source>
        <dbReference type="SAM" id="Phobius"/>
    </source>
</evidence>
<feature type="transmembrane region" description="Helical" evidence="1">
    <location>
        <begin position="118"/>
        <end position="140"/>
    </location>
</feature>